<proteinExistence type="predicted"/>
<sequence>MSDKMPEPPKAAAVMTDPIIKCRLCTVRLHRGNHLDDFARQICGDCRQHPAAKRLGAVAIPPPRTEGAPPDFTPAERSLIKRVGALVPSAQLLALLNERLQADGAPDAGLHTVEQLQTEMQSTPTPAGSTDWSFMRKLLAQARREGVLNRITIQTIDDFAVVYALSSAQVLRLKDVVLNAKEDGHGR</sequence>
<reference evidence="1 2" key="1">
    <citation type="submission" date="2019-02" db="EMBL/GenBank/DDBJ databases">
        <title>WGS of Pseudoxanthomonas species novum from clinical isolates.</title>
        <authorList>
            <person name="Bernier A.-M."/>
            <person name="Bernard K."/>
            <person name="Vachon A."/>
        </authorList>
    </citation>
    <scope>NUCLEOTIDE SEQUENCE [LARGE SCALE GENOMIC DNA]</scope>
    <source>
        <strain evidence="1 2">NML130969</strain>
    </source>
</reference>
<name>A0A4Q8M7E2_9GAMM</name>
<dbReference type="EMBL" id="SHMG01000002">
    <property type="protein sequence ID" value="TAA45683.1"/>
    <property type="molecule type" value="Genomic_DNA"/>
</dbReference>
<organism evidence="1 2">
    <name type="scientific">Pseudoxanthomonas winnipegensis</name>
    <dbReference type="NCBI Taxonomy" id="2480810"/>
    <lineage>
        <taxon>Bacteria</taxon>
        <taxon>Pseudomonadati</taxon>
        <taxon>Pseudomonadota</taxon>
        <taxon>Gammaproteobacteria</taxon>
        <taxon>Lysobacterales</taxon>
        <taxon>Lysobacteraceae</taxon>
        <taxon>Pseudoxanthomonas</taxon>
    </lineage>
</organism>
<dbReference type="Proteomes" id="UP000294164">
    <property type="component" value="Unassembled WGS sequence"/>
</dbReference>
<dbReference type="RefSeq" id="WP_130533775.1">
    <property type="nucleotide sequence ID" value="NZ_SHMG01000002.1"/>
</dbReference>
<dbReference type="AlphaFoldDB" id="A0A4Q8M7E2"/>
<accession>A0A4Q8M7E2</accession>
<evidence type="ECO:0000313" key="2">
    <source>
        <dbReference type="Proteomes" id="UP000294164"/>
    </source>
</evidence>
<protein>
    <submittedName>
        <fullName evidence="1">Uncharacterized protein</fullName>
    </submittedName>
</protein>
<evidence type="ECO:0000313" key="1">
    <source>
        <dbReference type="EMBL" id="TAA45683.1"/>
    </source>
</evidence>
<comment type="caution">
    <text evidence="1">The sequence shown here is derived from an EMBL/GenBank/DDBJ whole genome shotgun (WGS) entry which is preliminary data.</text>
</comment>
<gene>
    <name evidence="1" type="ORF">EA655_05730</name>
</gene>